<accession>A0ABD3QA70</accession>
<dbReference type="AlphaFoldDB" id="A0ABD3QA70"/>
<evidence type="ECO:0000256" key="2">
    <source>
        <dbReference type="SAM" id="Phobius"/>
    </source>
</evidence>
<dbReference type="EMBL" id="JABMIG020000058">
    <property type="protein sequence ID" value="KAL3796978.1"/>
    <property type="molecule type" value="Genomic_DNA"/>
</dbReference>
<protein>
    <submittedName>
        <fullName evidence="3">Uncharacterized protein</fullName>
    </submittedName>
</protein>
<comment type="caution">
    <text evidence="3">The sequence shown here is derived from an EMBL/GenBank/DDBJ whole genome shotgun (WGS) entry which is preliminary data.</text>
</comment>
<proteinExistence type="predicted"/>
<reference evidence="3 4" key="1">
    <citation type="journal article" date="2020" name="G3 (Bethesda)">
        <title>Improved Reference Genome for Cyclotella cryptica CCMP332, a Model for Cell Wall Morphogenesis, Salinity Adaptation, and Lipid Production in Diatoms (Bacillariophyta).</title>
        <authorList>
            <person name="Roberts W.R."/>
            <person name="Downey K.M."/>
            <person name="Ruck E.C."/>
            <person name="Traller J.C."/>
            <person name="Alverson A.J."/>
        </authorList>
    </citation>
    <scope>NUCLEOTIDE SEQUENCE [LARGE SCALE GENOMIC DNA]</scope>
    <source>
        <strain evidence="3 4">CCMP332</strain>
    </source>
</reference>
<evidence type="ECO:0000313" key="4">
    <source>
        <dbReference type="Proteomes" id="UP001516023"/>
    </source>
</evidence>
<feature type="transmembrane region" description="Helical" evidence="2">
    <location>
        <begin position="44"/>
        <end position="70"/>
    </location>
</feature>
<organism evidence="3 4">
    <name type="scientific">Cyclotella cryptica</name>
    <dbReference type="NCBI Taxonomy" id="29204"/>
    <lineage>
        <taxon>Eukaryota</taxon>
        <taxon>Sar</taxon>
        <taxon>Stramenopiles</taxon>
        <taxon>Ochrophyta</taxon>
        <taxon>Bacillariophyta</taxon>
        <taxon>Coscinodiscophyceae</taxon>
        <taxon>Thalassiosirophycidae</taxon>
        <taxon>Stephanodiscales</taxon>
        <taxon>Stephanodiscaceae</taxon>
        <taxon>Cyclotella</taxon>
    </lineage>
</organism>
<keyword evidence="4" id="KW-1185">Reference proteome</keyword>
<sequence>MSDPSSAFLAAAFAAGIIEGSSVLRHYRNVLHKDAASSISTPCLAAHVVLYGAASLPLGMVGASPGVAFYPRSLKAWMASQETTDDHHEPSSEKHDEPIKAPEAGISRNSELQEIFITSARSSPVVGTGRGIARMLREENSKKITHSSSHSNQHHREAGEPSVLGAVAAERNVAPIPPRSEAFLLSQNSQLSRYVSTLDGRSLPTPLSEAMRRSRCLFIGAALFSLAVTQHLSNDYQNKTFRANDCIDYGSIIDENGRIDHSHDSKLRRRLRADIVSEAVTHRDSINNKAFPVDLLQYRVYSISENAQKVVLSGLYNAIESLELQFGKSLDFPPFNWLFKWKNAISASQDEEGDCRPIAIRLIMNDVKTPPSFSPLLSRFGMCGSPFPWLSSAKKEENDCSGYQKHNSFFVLPLFVFGYQGLSHHINKLSYPWWMVDFKPKPFHELPINSSWLLSDRQQQGVNENHSTAEGAQSKFSTHSEITSSSRLLIVEANTCLSIHDVLRRRYAEKKSKLNVSDGLISTGHVVAFARMLVNLARIKCLDSAKNVTTSTILIHGEDKVALKDNDLQTWNKFVCIDALDLLKWALLASINNICENHEKANKVVLGDVSSGNASQANGAASERISDVSDRDVATLWTIVDVLGTSIRHLFQSTYRIASTITFLGRLSSGNNMEDNTQKTTMPKVMHVVSSCGLVSSWLEESLNNRDWKVQTVQPESFPRNEFHCGGILFIFGKTDIDTCELASSIIENPAIWRDPNTKLLILLEDPSMYEMISASMNQVEYSHNSANATIIGDKVTVLCTSCLYELAFAVTRSYLCRKASLIDIELELERRFSQ</sequence>
<dbReference type="Proteomes" id="UP001516023">
    <property type="component" value="Unassembled WGS sequence"/>
</dbReference>
<keyword evidence="2" id="KW-1133">Transmembrane helix</keyword>
<name>A0ABD3QA70_9STRA</name>
<feature type="region of interest" description="Disordered" evidence="1">
    <location>
        <begin position="80"/>
        <end position="105"/>
    </location>
</feature>
<keyword evidence="2" id="KW-0472">Membrane</keyword>
<gene>
    <name evidence="3" type="ORF">HJC23_000731</name>
</gene>
<evidence type="ECO:0000313" key="3">
    <source>
        <dbReference type="EMBL" id="KAL3796978.1"/>
    </source>
</evidence>
<evidence type="ECO:0000256" key="1">
    <source>
        <dbReference type="SAM" id="MobiDB-lite"/>
    </source>
</evidence>
<feature type="compositionally biased region" description="Basic and acidic residues" evidence="1">
    <location>
        <begin position="84"/>
        <end position="100"/>
    </location>
</feature>
<keyword evidence="2" id="KW-0812">Transmembrane</keyword>